<gene>
    <name evidence="5" type="ORF">BU24DRAFT_166726</name>
</gene>
<evidence type="ECO:0000313" key="5">
    <source>
        <dbReference type="EMBL" id="KAF2018188.1"/>
    </source>
</evidence>
<organism evidence="5 6">
    <name type="scientific">Aaosphaeria arxii CBS 175.79</name>
    <dbReference type="NCBI Taxonomy" id="1450172"/>
    <lineage>
        <taxon>Eukaryota</taxon>
        <taxon>Fungi</taxon>
        <taxon>Dikarya</taxon>
        <taxon>Ascomycota</taxon>
        <taxon>Pezizomycotina</taxon>
        <taxon>Dothideomycetes</taxon>
        <taxon>Pleosporomycetidae</taxon>
        <taxon>Pleosporales</taxon>
        <taxon>Pleosporales incertae sedis</taxon>
        <taxon>Aaosphaeria</taxon>
    </lineage>
</organism>
<feature type="region of interest" description="Disordered" evidence="2">
    <location>
        <begin position="706"/>
        <end position="750"/>
    </location>
</feature>
<feature type="compositionally biased region" description="Polar residues" evidence="2">
    <location>
        <begin position="713"/>
        <end position="750"/>
    </location>
</feature>
<reference evidence="5" key="1">
    <citation type="journal article" date="2020" name="Stud. Mycol.">
        <title>101 Dothideomycetes genomes: a test case for predicting lifestyles and emergence of pathogens.</title>
        <authorList>
            <person name="Haridas S."/>
            <person name="Albert R."/>
            <person name="Binder M."/>
            <person name="Bloem J."/>
            <person name="Labutti K."/>
            <person name="Salamov A."/>
            <person name="Andreopoulos B."/>
            <person name="Baker S."/>
            <person name="Barry K."/>
            <person name="Bills G."/>
            <person name="Bluhm B."/>
            <person name="Cannon C."/>
            <person name="Castanera R."/>
            <person name="Culley D."/>
            <person name="Daum C."/>
            <person name="Ezra D."/>
            <person name="Gonzalez J."/>
            <person name="Henrissat B."/>
            <person name="Kuo A."/>
            <person name="Liang C."/>
            <person name="Lipzen A."/>
            <person name="Lutzoni F."/>
            <person name="Magnuson J."/>
            <person name="Mondo S."/>
            <person name="Nolan M."/>
            <person name="Ohm R."/>
            <person name="Pangilinan J."/>
            <person name="Park H.-J."/>
            <person name="Ramirez L."/>
            <person name="Alfaro M."/>
            <person name="Sun H."/>
            <person name="Tritt A."/>
            <person name="Yoshinaga Y."/>
            <person name="Zwiers L.-H."/>
            <person name="Turgeon B."/>
            <person name="Goodwin S."/>
            <person name="Spatafora J."/>
            <person name="Crous P."/>
            <person name="Grigoriev I."/>
        </authorList>
    </citation>
    <scope>NUCLEOTIDE SEQUENCE</scope>
    <source>
        <strain evidence="5">CBS 175.79</strain>
    </source>
</reference>
<dbReference type="EMBL" id="ML978068">
    <property type="protein sequence ID" value="KAF2018188.1"/>
    <property type="molecule type" value="Genomic_DNA"/>
</dbReference>
<proteinExistence type="predicted"/>
<feature type="domain" description="Nephrocystin 3-like N-terminal" evidence="4">
    <location>
        <begin position="289"/>
        <end position="472"/>
    </location>
</feature>
<feature type="domain" description="DUF7708" evidence="3">
    <location>
        <begin position="73"/>
        <end position="218"/>
    </location>
</feature>
<evidence type="ECO:0008006" key="7">
    <source>
        <dbReference type="Google" id="ProtNLM"/>
    </source>
</evidence>
<dbReference type="AlphaFoldDB" id="A0A6A5XY01"/>
<dbReference type="RefSeq" id="XP_033386527.1">
    <property type="nucleotide sequence ID" value="XM_033521447.1"/>
</dbReference>
<evidence type="ECO:0000256" key="1">
    <source>
        <dbReference type="ARBA" id="ARBA00022737"/>
    </source>
</evidence>
<sequence>MSPQTINKLAVTDQSLDPLFDEAIDAIQSTLFEEDRKSFRHYADMESMLVDVRTTIDAAGEHEMNSKTCTKHVARFAHAFKPYFDLVNLFTNVRPDWLGWFWGIIALVFRTGSRYELLVQKIAELFGSIARALPEYDVLLKSVWQQSHAPTDDRLTLLSHVYADIVRLCLELYCMFSRSQGAKLRHRYDFASAAWKPLDTRFTHLQQRLVRHRRWVEATLAQDEEASARNRQKYIDVLFPNVRTNSDATAEADRMARRIRRLDKVKGWLSSCCAYRDTYEQSLNSSHSGSGSWFLNIPEYCRWKNTPFNETNANSTDHLSETWLGRLLFVQAKAGFGKTFISGRVISDLKTDAEDINIGAEPPTTIYFHFNAAHLYCTHPNDAFRALATQLVNIHQNDRPTLDALSLLIRTASFQDQASSDDVLSVLSLLVRQHPTFICLDGVDECSDINLLFESLPKICRKSDARVILFSRPTITLPLEYQEWASGLPHVITLGDAHNAADIDSYITENLTRLADQGLFGTSLEQSLIAKVSQHADGLFLWASLFLKFLQSPSLSPEERRMTLDHIENFKGLDPLYHNILQVLSRQNDRDRRVAADIFRWLALSFKQLCVPGFQTALTMVGSKDKVISDLADAVPQLTCGLVEVTPSSVMFIHRSVKEFLQSPHCQDSEFSLHDEDTVHGHLAARCLAFLTNEVPKRPLQRLQPYIRPRPILTQSNQSVRTGSSRDSGYKSMSSDNDGPSASVPQSPNMQGLGADLPFLRYSSLCWPIHLTRAFARPARHNTDKASSNMTWLPALSHFLTDRVAVTTWAEASWRHSLPPNLSRLIPLLSAIKSELLPSTMEGREIRWVIQGLRELSEAMSELREEYGVTLRENPSLIWQWSGTDGNRGFWPLWDEARGCIVGEERGD</sequence>
<dbReference type="InterPro" id="IPR016024">
    <property type="entry name" value="ARM-type_fold"/>
</dbReference>
<evidence type="ECO:0000313" key="6">
    <source>
        <dbReference type="Proteomes" id="UP000799778"/>
    </source>
</evidence>
<dbReference type="InterPro" id="IPR056884">
    <property type="entry name" value="NPHP3-like_N"/>
</dbReference>
<dbReference type="Gene3D" id="3.40.50.300">
    <property type="entry name" value="P-loop containing nucleotide triphosphate hydrolases"/>
    <property type="match status" value="1"/>
</dbReference>
<dbReference type="InterPro" id="IPR027417">
    <property type="entry name" value="P-loop_NTPase"/>
</dbReference>
<dbReference type="PANTHER" id="PTHR10039:SF15">
    <property type="entry name" value="NACHT DOMAIN-CONTAINING PROTEIN"/>
    <property type="match status" value="1"/>
</dbReference>
<dbReference type="Proteomes" id="UP000799778">
    <property type="component" value="Unassembled WGS sequence"/>
</dbReference>
<name>A0A6A5XY01_9PLEO</name>
<dbReference type="Pfam" id="PF24809">
    <property type="entry name" value="DUF7708"/>
    <property type="match status" value="1"/>
</dbReference>
<dbReference type="InterPro" id="IPR056125">
    <property type="entry name" value="DUF7708"/>
</dbReference>
<dbReference type="OrthoDB" id="4772757at2759"/>
<dbReference type="SUPFAM" id="SSF48371">
    <property type="entry name" value="ARM repeat"/>
    <property type="match status" value="1"/>
</dbReference>
<evidence type="ECO:0000256" key="2">
    <source>
        <dbReference type="SAM" id="MobiDB-lite"/>
    </source>
</evidence>
<accession>A0A6A5XY01</accession>
<protein>
    <recommendedName>
        <fullName evidence="7">NACHT domain-containing protein</fullName>
    </recommendedName>
</protein>
<dbReference type="PANTHER" id="PTHR10039">
    <property type="entry name" value="AMELOGENIN"/>
    <property type="match status" value="1"/>
</dbReference>
<evidence type="ECO:0000259" key="4">
    <source>
        <dbReference type="Pfam" id="PF24883"/>
    </source>
</evidence>
<evidence type="ECO:0000259" key="3">
    <source>
        <dbReference type="Pfam" id="PF24809"/>
    </source>
</evidence>
<dbReference type="Pfam" id="PF24883">
    <property type="entry name" value="NPHP3_N"/>
    <property type="match status" value="1"/>
</dbReference>
<dbReference type="SUPFAM" id="SSF52540">
    <property type="entry name" value="P-loop containing nucleoside triphosphate hydrolases"/>
    <property type="match status" value="1"/>
</dbReference>
<keyword evidence="6" id="KW-1185">Reference proteome</keyword>
<keyword evidence="1" id="KW-0677">Repeat</keyword>
<dbReference type="GeneID" id="54278844"/>